<dbReference type="HOGENOM" id="CLU_2454650_0_0_1"/>
<sequence length="89" mass="9787">MFRKHGKKAYITGYFHGFCNKNVVFSDSCPYNPLELVPLIEILKIDWAAGELRQQPGARDLFATPSKPETSSRGMGKSIFDPVGISPGG</sequence>
<dbReference type="EMBL" id="JMSE01001559">
    <property type="protein sequence ID" value="KDN60017.1"/>
    <property type="molecule type" value="Genomic_DNA"/>
</dbReference>
<keyword evidence="3" id="KW-1185">Reference proteome</keyword>
<evidence type="ECO:0000313" key="3">
    <source>
        <dbReference type="Proteomes" id="UP000027238"/>
    </source>
</evidence>
<organism evidence="2 3">
    <name type="scientific">Colletotrichum sublineola</name>
    <name type="common">Sorghum anthracnose fungus</name>
    <dbReference type="NCBI Taxonomy" id="1173701"/>
    <lineage>
        <taxon>Eukaryota</taxon>
        <taxon>Fungi</taxon>
        <taxon>Dikarya</taxon>
        <taxon>Ascomycota</taxon>
        <taxon>Pezizomycotina</taxon>
        <taxon>Sordariomycetes</taxon>
        <taxon>Hypocreomycetidae</taxon>
        <taxon>Glomerellales</taxon>
        <taxon>Glomerellaceae</taxon>
        <taxon>Colletotrichum</taxon>
        <taxon>Colletotrichum graminicola species complex</taxon>
    </lineage>
</organism>
<reference evidence="3" key="1">
    <citation type="journal article" date="2014" name="Genome Announc.">
        <title>Draft genome sequence of Colletotrichum sublineola, a destructive pathogen of cultivated sorghum.</title>
        <authorList>
            <person name="Baroncelli R."/>
            <person name="Sanz-Martin J.M."/>
            <person name="Rech G.E."/>
            <person name="Sukno S.A."/>
            <person name="Thon M.R."/>
        </authorList>
    </citation>
    <scope>NUCLEOTIDE SEQUENCE [LARGE SCALE GENOMIC DNA]</scope>
    <source>
        <strain evidence="3">TX430BB</strain>
    </source>
</reference>
<proteinExistence type="predicted"/>
<gene>
    <name evidence="2" type="ORF">CSUB01_10707</name>
</gene>
<evidence type="ECO:0000256" key="1">
    <source>
        <dbReference type="SAM" id="MobiDB-lite"/>
    </source>
</evidence>
<dbReference type="AlphaFoldDB" id="A0A066WTM1"/>
<dbReference type="OrthoDB" id="4821738at2759"/>
<feature type="region of interest" description="Disordered" evidence="1">
    <location>
        <begin position="60"/>
        <end position="89"/>
    </location>
</feature>
<comment type="caution">
    <text evidence="2">The sequence shown here is derived from an EMBL/GenBank/DDBJ whole genome shotgun (WGS) entry which is preliminary data.</text>
</comment>
<evidence type="ECO:0000313" key="2">
    <source>
        <dbReference type="EMBL" id="KDN60017.1"/>
    </source>
</evidence>
<dbReference type="Proteomes" id="UP000027238">
    <property type="component" value="Unassembled WGS sequence"/>
</dbReference>
<accession>A0A066WTM1</accession>
<name>A0A066WTM1_COLSU</name>
<protein>
    <submittedName>
        <fullName evidence="2">Uncharacterized protein</fullName>
    </submittedName>
</protein>